<reference evidence="5" key="1">
    <citation type="submission" date="2006-10" db="EMBL/GenBank/DDBJ databases">
        <authorList>
            <person name="Amadeo P."/>
            <person name="Zhao Q."/>
            <person name="Wortman J."/>
            <person name="Fraser-Liggett C."/>
            <person name="Carlton J."/>
        </authorList>
    </citation>
    <scope>NUCLEOTIDE SEQUENCE</scope>
    <source>
        <strain evidence="5">G3</strain>
    </source>
</reference>
<name>A2DIJ0_TRIV3</name>
<dbReference type="VEuPathDB" id="TrichDB:TVAG_178380"/>
<feature type="region of interest" description="Disordered" evidence="3">
    <location>
        <begin position="15"/>
        <end position="67"/>
    </location>
</feature>
<dbReference type="InterPro" id="IPR039093">
    <property type="entry name" value="XRP2"/>
</dbReference>
<keyword evidence="6" id="KW-1185">Reference proteome</keyword>
<dbReference type="OrthoDB" id="194775at2759"/>
<dbReference type="AlphaFoldDB" id="A2DIJ0"/>
<reference evidence="5" key="2">
    <citation type="journal article" date="2007" name="Science">
        <title>Draft genome sequence of the sexually transmitted pathogen Trichomonas vaginalis.</title>
        <authorList>
            <person name="Carlton J.M."/>
            <person name="Hirt R.P."/>
            <person name="Silva J.C."/>
            <person name="Delcher A.L."/>
            <person name="Schatz M."/>
            <person name="Zhao Q."/>
            <person name="Wortman J.R."/>
            <person name="Bidwell S.L."/>
            <person name="Alsmark U.C.M."/>
            <person name="Besteiro S."/>
            <person name="Sicheritz-Ponten T."/>
            <person name="Noel C.J."/>
            <person name="Dacks J.B."/>
            <person name="Foster P.G."/>
            <person name="Simillion C."/>
            <person name="Van de Peer Y."/>
            <person name="Miranda-Saavedra D."/>
            <person name="Barton G.J."/>
            <person name="Westrop G.D."/>
            <person name="Mueller S."/>
            <person name="Dessi D."/>
            <person name="Fiori P.L."/>
            <person name="Ren Q."/>
            <person name="Paulsen I."/>
            <person name="Zhang H."/>
            <person name="Bastida-Corcuera F.D."/>
            <person name="Simoes-Barbosa A."/>
            <person name="Brown M.T."/>
            <person name="Hayes R.D."/>
            <person name="Mukherjee M."/>
            <person name="Okumura C.Y."/>
            <person name="Schneider R."/>
            <person name="Smith A.J."/>
            <person name="Vanacova S."/>
            <person name="Villalvazo M."/>
            <person name="Haas B.J."/>
            <person name="Pertea M."/>
            <person name="Feldblyum T.V."/>
            <person name="Utterback T.R."/>
            <person name="Shu C.L."/>
            <person name="Osoegawa K."/>
            <person name="de Jong P.J."/>
            <person name="Hrdy I."/>
            <person name="Horvathova L."/>
            <person name="Zubacova Z."/>
            <person name="Dolezal P."/>
            <person name="Malik S.B."/>
            <person name="Logsdon J.M. Jr."/>
            <person name="Henze K."/>
            <person name="Gupta A."/>
            <person name="Wang C.C."/>
            <person name="Dunne R.L."/>
            <person name="Upcroft J.A."/>
            <person name="Upcroft P."/>
            <person name="White O."/>
            <person name="Salzberg S.L."/>
            <person name="Tang P."/>
            <person name="Chiu C.-H."/>
            <person name="Lee Y.-S."/>
            <person name="Embley T.M."/>
            <person name="Coombs G.H."/>
            <person name="Mottram J.C."/>
            <person name="Tachezy J."/>
            <person name="Fraser-Liggett C.M."/>
            <person name="Johnson P.J."/>
        </authorList>
    </citation>
    <scope>NUCLEOTIDE SEQUENCE [LARGE SCALE GENOMIC DNA]</scope>
    <source>
        <strain evidence="5">G3</strain>
    </source>
</reference>
<dbReference type="Pfam" id="PF07986">
    <property type="entry name" value="TBCC"/>
    <property type="match status" value="1"/>
</dbReference>
<dbReference type="SMR" id="A2DIJ0"/>
<evidence type="ECO:0000259" key="4">
    <source>
        <dbReference type="PROSITE" id="PS51329"/>
    </source>
</evidence>
<feature type="compositionally biased region" description="Basic and acidic residues" evidence="3">
    <location>
        <begin position="33"/>
        <end position="52"/>
    </location>
</feature>
<evidence type="ECO:0000313" key="6">
    <source>
        <dbReference type="Proteomes" id="UP000001542"/>
    </source>
</evidence>
<dbReference type="EMBL" id="DS113204">
    <property type="protein sequence ID" value="EAY19794.1"/>
    <property type="molecule type" value="Genomic_DNA"/>
</dbReference>
<dbReference type="KEGG" id="tva:5465324"/>
<accession>A2DIJ0</accession>
<gene>
    <name evidence="5" type="ORF">TVAG_178380</name>
</gene>
<dbReference type="eggNOG" id="KOG2512">
    <property type="taxonomic scope" value="Eukaryota"/>
</dbReference>
<dbReference type="InterPro" id="IPR006599">
    <property type="entry name" value="CARP_motif"/>
</dbReference>
<evidence type="ECO:0000256" key="1">
    <source>
        <dbReference type="ARBA" id="ARBA00008848"/>
    </source>
</evidence>
<evidence type="ECO:0000313" key="5">
    <source>
        <dbReference type="EMBL" id="EAY19794.1"/>
    </source>
</evidence>
<comment type="similarity">
    <text evidence="1">Belongs to the TBCC family.</text>
</comment>
<dbReference type="InterPro" id="IPR017901">
    <property type="entry name" value="C-CAP_CF_C-like"/>
</dbReference>
<dbReference type="PANTHER" id="PTHR15440">
    <property type="entry name" value="XRP2 PROTEIN"/>
    <property type="match status" value="1"/>
</dbReference>
<dbReference type="Gene3D" id="2.160.20.70">
    <property type="match status" value="1"/>
</dbReference>
<sequence length="311" mass="35506">MFSWIKGTVSRLIWGTPKTEDIKQPTNQEEQPEVAKSEEPKKIDNDKKEESKPIATPQQPKQASKPAFDRSIFVQRNKTDEVIKRVPGQINGNQFVASDLVRCKVIVQDFVDSMIFDRCTDCEFILSAVRGSIFARTCTNCKFVMITGQFRCRDCNNCDFFMHVKTGPVVESSHSIRIGCAEMNYPEMYEHMKKAQIPILNNLWIDVYNFTPQDGDFSYNSGAKLHLELQGNEESLVPFTYQKDSSKTYFSFQCAQDKQDELIKLSHQDAIHIHKITEESDSFTVVVEGKDENEVQTAFSAASISNIKKLE</sequence>
<dbReference type="GO" id="GO:0006892">
    <property type="term" value="P:post-Golgi vesicle-mediated transport"/>
    <property type="evidence" value="ECO:0000318"/>
    <property type="project" value="GO_Central"/>
</dbReference>
<dbReference type="VEuPathDB" id="TrichDB:TVAGG3_0602360"/>
<dbReference type="GO" id="GO:1990075">
    <property type="term" value="C:periciliary membrane compartment"/>
    <property type="evidence" value="ECO:0000318"/>
    <property type="project" value="GO_Central"/>
</dbReference>
<evidence type="ECO:0000256" key="2">
    <source>
        <dbReference type="ARBA" id="ARBA00022741"/>
    </source>
</evidence>
<dbReference type="Proteomes" id="UP000001542">
    <property type="component" value="Unassembled WGS sequence"/>
</dbReference>
<dbReference type="PANTHER" id="PTHR15440:SF0">
    <property type="entry name" value="PROTEIN XRP2"/>
    <property type="match status" value="1"/>
</dbReference>
<dbReference type="PROSITE" id="PS51329">
    <property type="entry name" value="C_CAP_COFACTOR_C"/>
    <property type="match status" value="1"/>
</dbReference>
<dbReference type="GO" id="GO:0005929">
    <property type="term" value="C:cilium"/>
    <property type="evidence" value="ECO:0000318"/>
    <property type="project" value="GO_Central"/>
</dbReference>
<dbReference type="GO" id="GO:0000166">
    <property type="term" value="F:nucleotide binding"/>
    <property type="evidence" value="ECO:0007669"/>
    <property type="project" value="UniProtKB-KW"/>
</dbReference>
<dbReference type="RefSeq" id="XP_001580780.1">
    <property type="nucleotide sequence ID" value="XM_001580730.1"/>
</dbReference>
<dbReference type="GO" id="GO:0005096">
    <property type="term" value="F:GTPase activator activity"/>
    <property type="evidence" value="ECO:0000318"/>
    <property type="project" value="GO_Central"/>
</dbReference>
<dbReference type="STRING" id="5722.A2DIJ0"/>
<dbReference type="SMART" id="SM00673">
    <property type="entry name" value="CARP"/>
    <property type="match status" value="2"/>
</dbReference>
<proteinExistence type="inferred from homology"/>
<protein>
    <submittedName>
        <fullName evidence="5">XRP2, putative</fullName>
    </submittedName>
</protein>
<evidence type="ECO:0000256" key="3">
    <source>
        <dbReference type="SAM" id="MobiDB-lite"/>
    </source>
</evidence>
<organism evidence="5 6">
    <name type="scientific">Trichomonas vaginalis (strain ATCC PRA-98 / G3)</name>
    <dbReference type="NCBI Taxonomy" id="412133"/>
    <lineage>
        <taxon>Eukaryota</taxon>
        <taxon>Metamonada</taxon>
        <taxon>Parabasalia</taxon>
        <taxon>Trichomonadida</taxon>
        <taxon>Trichomonadidae</taxon>
        <taxon>Trichomonas</taxon>
    </lineage>
</organism>
<dbReference type="InParanoid" id="A2DIJ0"/>
<dbReference type="InterPro" id="IPR012945">
    <property type="entry name" value="Tubulin-bd_cofactor_C_dom"/>
</dbReference>
<dbReference type="InterPro" id="IPR016098">
    <property type="entry name" value="CAP/MinC_C"/>
</dbReference>
<keyword evidence="2" id="KW-0547">Nucleotide-binding</keyword>
<feature type="domain" description="C-CAP/cofactor C-like" evidence="4">
    <location>
        <begin position="60"/>
        <end position="212"/>
    </location>
</feature>